<gene>
    <name evidence="3" type="ORF">SAMN04490243_2595</name>
</gene>
<keyword evidence="3" id="KW-0540">Nuclease</keyword>
<dbReference type="Gene3D" id="3.60.10.10">
    <property type="entry name" value="Endonuclease/exonuclease/phosphatase"/>
    <property type="match status" value="1"/>
</dbReference>
<dbReference type="InterPro" id="IPR005135">
    <property type="entry name" value="Endo/exonuclease/phosphatase"/>
</dbReference>
<dbReference type="GO" id="GO:0004519">
    <property type="term" value="F:endonuclease activity"/>
    <property type="evidence" value="ECO:0007669"/>
    <property type="project" value="UniProtKB-KW"/>
</dbReference>
<dbReference type="InterPro" id="IPR036691">
    <property type="entry name" value="Endo/exonu/phosph_ase_sf"/>
</dbReference>
<dbReference type="STRING" id="400055.SAMN04490243_2595"/>
<reference evidence="3 4" key="1">
    <citation type="submission" date="2016-10" db="EMBL/GenBank/DDBJ databases">
        <authorList>
            <person name="de Groot N.N."/>
        </authorList>
    </citation>
    <scope>NUCLEOTIDE SEQUENCE [LARGE SCALE GENOMIC DNA]</scope>
    <source>
        <strain evidence="3 4">DSM 21019</strain>
    </source>
</reference>
<dbReference type="RefSeq" id="WP_092982976.1">
    <property type="nucleotide sequence ID" value="NZ_FOYQ01000002.1"/>
</dbReference>
<feature type="transmembrane region" description="Helical" evidence="1">
    <location>
        <begin position="41"/>
        <end position="57"/>
    </location>
</feature>
<keyword evidence="3" id="KW-0255">Endonuclease</keyword>
<keyword evidence="3" id="KW-0378">Hydrolase</keyword>
<evidence type="ECO:0000259" key="2">
    <source>
        <dbReference type="Pfam" id="PF03372"/>
    </source>
</evidence>
<dbReference type="AlphaFoldDB" id="A0A1I6HDB1"/>
<accession>A0A1I6HDB1</accession>
<evidence type="ECO:0000313" key="4">
    <source>
        <dbReference type="Proteomes" id="UP000199534"/>
    </source>
</evidence>
<keyword evidence="4" id="KW-1185">Reference proteome</keyword>
<sequence>MRWNSPFLKWVIVLALFLYGGASILPHLFPNYWVFDLFSNFKVQLAFGGLVLFQFCLKYIKWKWLSAAFCVACLLWNLSFVLPYYLAHPTQIAEKSAGSLSLVSMNLLSENTEAERVVAFLNEEKPEVLVLLEYTPQWDHLLDGIKTTYPYQKLIPQDGHFGIAVWSKYEMQAIQTHFGYPDIPSIEAEIRTPSGPLTLIATHPLPPLSQNQFELRNKQLSFIARRLGELGGRVMVLGDLNLSSFSSHFEVLETGGFRDSRKGFGVLPTWPANYTWLGTTIDHALVAGNLKVIDRRVGPNIGSDHLPIIIQVAIPQ</sequence>
<organism evidence="3 4">
    <name type="scientific">Robiginitalea myxolifaciens</name>
    <dbReference type="NCBI Taxonomy" id="400055"/>
    <lineage>
        <taxon>Bacteria</taxon>
        <taxon>Pseudomonadati</taxon>
        <taxon>Bacteroidota</taxon>
        <taxon>Flavobacteriia</taxon>
        <taxon>Flavobacteriales</taxon>
        <taxon>Flavobacteriaceae</taxon>
        <taxon>Robiginitalea</taxon>
    </lineage>
</organism>
<dbReference type="Pfam" id="PF03372">
    <property type="entry name" value="Exo_endo_phos"/>
    <property type="match status" value="1"/>
</dbReference>
<dbReference type="OrthoDB" id="9796594at2"/>
<keyword evidence="3" id="KW-0269">Exonuclease</keyword>
<keyword evidence="1" id="KW-0472">Membrane</keyword>
<keyword evidence="1" id="KW-1133">Transmembrane helix</keyword>
<name>A0A1I6HDB1_9FLAO</name>
<evidence type="ECO:0000256" key="1">
    <source>
        <dbReference type="SAM" id="Phobius"/>
    </source>
</evidence>
<keyword evidence="1" id="KW-0812">Transmembrane</keyword>
<protein>
    <submittedName>
        <fullName evidence="3">Uncharacterized conserved protein YafD, endonuclease/exonuclease/phosphatase (EEP) superfamily</fullName>
    </submittedName>
</protein>
<feature type="transmembrane region" description="Helical" evidence="1">
    <location>
        <begin position="7"/>
        <end position="29"/>
    </location>
</feature>
<dbReference type="GO" id="GO:0004527">
    <property type="term" value="F:exonuclease activity"/>
    <property type="evidence" value="ECO:0007669"/>
    <property type="project" value="UniProtKB-KW"/>
</dbReference>
<feature type="transmembrane region" description="Helical" evidence="1">
    <location>
        <begin position="64"/>
        <end position="86"/>
    </location>
</feature>
<feature type="domain" description="Endonuclease/exonuclease/phosphatase" evidence="2">
    <location>
        <begin position="104"/>
        <end position="305"/>
    </location>
</feature>
<dbReference type="Proteomes" id="UP000199534">
    <property type="component" value="Unassembled WGS sequence"/>
</dbReference>
<dbReference type="SUPFAM" id="SSF56219">
    <property type="entry name" value="DNase I-like"/>
    <property type="match status" value="1"/>
</dbReference>
<evidence type="ECO:0000313" key="3">
    <source>
        <dbReference type="EMBL" id="SFR52472.1"/>
    </source>
</evidence>
<dbReference type="EMBL" id="FOYQ01000002">
    <property type="protein sequence ID" value="SFR52472.1"/>
    <property type="molecule type" value="Genomic_DNA"/>
</dbReference>
<proteinExistence type="predicted"/>